<keyword evidence="2" id="KW-0573">Peptidoglycan synthesis</keyword>
<feature type="binding site" evidence="2">
    <location>
        <position position="207"/>
    </location>
    <ligand>
        <name>Zn(2+)</name>
        <dbReference type="ChEBI" id="CHEBI:29105"/>
    </ligand>
</feature>
<dbReference type="EC" id="6.3.5.13" evidence="2"/>
<comment type="caution">
    <text evidence="2">Lacks conserved residue(s) required for the propagation of feature annotation.</text>
</comment>
<comment type="catalytic activity">
    <reaction evidence="2">
        <text>beta-D-GlcNAc-(1-&gt;4)-Mur2Ac(oyl-L-Ala-gamma-D-O-P-Glu-L-Lys-D-Ala-D-Ala)-di-trans,octa-cis-undecaprenyl diphosphate + NH4(+) = beta-D-GlcNAc-(1-&gt;4)-Mur2Ac(oyl-L-Ala-D-isoglutaminyl-L-Lys-D-Ala-D-Ala)-di-trans,octa-cis-undecaprenyl diphosphate + phosphate + H(+)</text>
        <dbReference type="Rhea" id="RHEA:57932"/>
        <dbReference type="ChEBI" id="CHEBI:15378"/>
        <dbReference type="ChEBI" id="CHEBI:28938"/>
        <dbReference type="ChEBI" id="CHEBI:43474"/>
        <dbReference type="ChEBI" id="CHEBI:62233"/>
        <dbReference type="ChEBI" id="CHEBI:143132"/>
    </reaction>
</comment>
<comment type="caution">
    <text evidence="5">The sequence shown here is derived from an EMBL/GenBank/DDBJ whole genome shotgun (WGS) entry which is preliminary data.</text>
</comment>
<keyword evidence="2" id="KW-0862">Zinc</keyword>
<dbReference type="PANTHER" id="PTHR23135:SF7">
    <property type="entry name" value="LIPID II ISOGLUTAMINYL SYNTHASE (GLUTAMINE-HYDROLYZING) SUBUNIT MURT"/>
    <property type="match status" value="1"/>
</dbReference>
<organism evidence="5 6">
    <name type="scientific">Candidatus Fimisoma avicola</name>
    <dbReference type="NCBI Taxonomy" id="2840826"/>
    <lineage>
        <taxon>Bacteria</taxon>
        <taxon>Bacillati</taxon>
        <taxon>Bacillota</taxon>
        <taxon>Clostridia</taxon>
        <taxon>Eubacteriales</taxon>
        <taxon>Candidatus Fimisoma</taxon>
    </lineage>
</organism>
<keyword evidence="2" id="KW-0961">Cell wall biogenesis/degradation</keyword>
<feature type="binding site" evidence="2">
    <location>
        <position position="210"/>
    </location>
    <ligand>
        <name>Zn(2+)</name>
        <dbReference type="ChEBI" id="CHEBI:29105"/>
    </ligand>
</feature>
<accession>A0A9D1L882</accession>
<evidence type="ECO:0000256" key="1">
    <source>
        <dbReference type="ARBA" id="ARBA00004752"/>
    </source>
</evidence>
<dbReference type="Proteomes" id="UP000824091">
    <property type="component" value="Unassembled WGS sequence"/>
</dbReference>
<dbReference type="PANTHER" id="PTHR23135">
    <property type="entry name" value="MUR LIGASE FAMILY MEMBER"/>
    <property type="match status" value="1"/>
</dbReference>
<reference evidence="5" key="1">
    <citation type="submission" date="2020-10" db="EMBL/GenBank/DDBJ databases">
        <authorList>
            <person name="Gilroy R."/>
        </authorList>
    </citation>
    <scope>NUCLEOTIDE SEQUENCE</scope>
    <source>
        <strain evidence="5">11300</strain>
    </source>
</reference>
<comment type="catalytic activity">
    <reaction evidence="2">
        <text>beta-D-GlcNAc-(1-&gt;4)-Mur2Ac(oyl-L-Ala-gamma-D-Glu-L-Lys-D-Ala-D-Ala)-di-trans,octa-cis-undecaprenyl diphosphate + ATP = beta-D-GlcNAc-(1-&gt;4)-Mur2Ac(oyl-L-Ala-gamma-D-O-P-Glu-L-Lys-D-Ala-D-Ala)-di-trans,octa-cis-undecaprenyl diphosphate + ADP</text>
        <dbReference type="Rhea" id="RHEA:59488"/>
        <dbReference type="ChEBI" id="CHEBI:30616"/>
        <dbReference type="ChEBI" id="CHEBI:60033"/>
        <dbReference type="ChEBI" id="CHEBI:143132"/>
        <dbReference type="ChEBI" id="CHEBI:456216"/>
    </reaction>
</comment>
<feature type="binding site" evidence="2">
    <location>
        <position position="232"/>
    </location>
    <ligand>
        <name>Zn(2+)</name>
        <dbReference type="ChEBI" id="CHEBI:29105"/>
    </ligand>
</feature>
<dbReference type="EMBL" id="DVMO01000012">
    <property type="protein sequence ID" value="HIU26917.1"/>
    <property type="molecule type" value="Genomic_DNA"/>
</dbReference>
<evidence type="ECO:0000259" key="4">
    <source>
        <dbReference type="Pfam" id="PF08353"/>
    </source>
</evidence>
<keyword evidence="2" id="KW-0436">Ligase</keyword>
<sequence length="450" mass="50935">MKFYLALWLGKIINLLIRMIDKSRGSNLSGEKAIVVDPQMIKKFKGVDCSRMLFITGTNGKSTTNNLVYHIFRENGYDVVSNLEGANLMAGIATALIKRSSIFGRIKGDFFIFEVDERYLASVYALLPAENILVTNLQKDQVHRNGDPDFIYRKISPVVEKAARVFLNGDEPRSFALSSLNPSYVTYGVEKHSEAFMKDGTFPTMACPVCHGRIEFDYYNNDGMGGFRCLSCGLRQGDARYRAEDISFADKTFTVDGTEFNMPYDIPYMLYNYAAAIAVAREMGGIPMDSVAGAFKNFKNVGGRYEVLEFEGKTIKYMRIKQENPETLQTSLNIIAQDKTPKTVCLGMGHIPDVIPSYTNTFYTFDCDFSGVTESNVEDYMSFTEYVCYDVAERLIYAGVPREKIKIMNTEDGDVIFDAVRNAKTDNIYLITWIHTFHDLQKKVNLKEKE</sequence>
<dbReference type="GO" id="GO:0140282">
    <property type="term" value="F:carbon-nitrogen ligase activity on lipid II"/>
    <property type="evidence" value="ECO:0007669"/>
    <property type="project" value="UniProtKB-UniRule"/>
</dbReference>
<dbReference type="GO" id="GO:0009252">
    <property type="term" value="P:peptidoglycan biosynthetic process"/>
    <property type="evidence" value="ECO:0007669"/>
    <property type="project" value="UniProtKB-UniRule"/>
</dbReference>
<dbReference type="HAMAP" id="MF_02214">
    <property type="entry name" value="Lipid_II_synth_MurT"/>
    <property type="match status" value="1"/>
</dbReference>
<dbReference type="InterPro" id="IPR013564">
    <property type="entry name" value="MurT_C"/>
</dbReference>
<dbReference type="InterPro" id="IPR036565">
    <property type="entry name" value="Mur-like_cat_sf"/>
</dbReference>
<comment type="pathway">
    <text evidence="1 2">Cell wall biogenesis; peptidoglycan biosynthesis.</text>
</comment>
<evidence type="ECO:0000313" key="6">
    <source>
        <dbReference type="Proteomes" id="UP000824091"/>
    </source>
</evidence>
<comment type="function">
    <text evidence="2">The lipid II isoglutaminyl synthase complex catalyzes the formation of alpha-D-isoglutamine in the cell wall lipid II stem peptide. The MurT subunit catalyzes the ATP-dependent amidation of D-glutamate residue of lipid II, converting it to an isoglutamine residue.</text>
</comment>
<evidence type="ECO:0000256" key="2">
    <source>
        <dbReference type="HAMAP-Rule" id="MF_02214"/>
    </source>
</evidence>
<dbReference type="GO" id="GO:0008270">
    <property type="term" value="F:zinc ion binding"/>
    <property type="evidence" value="ECO:0007669"/>
    <property type="project" value="UniProtKB-UniRule"/>
</dbReference>
<comment type="similarity">
    <text evidence="2">Belongs to the MurCDEF family. MurT subfamily.</text>
</comment>
<dbReference type="SUPFAM" id="SSF53623">
    <property type="entry name" value="MurD-like peptide ligases, catalytic domain"/>
    <property type="match status" value="1"/>
</dbReference>
<gene>
    <name evidence="2" type="primary">murT</name>
    <name evidence="5" type="ORF">IAD16_00870</name>
</gene>
<protein>
    <recommendedName>
        <fullName evidence="2">Lipid II isoglutaminyl synthase (glutamine-hydrolyzing) subunit MurT</fullName>
        <ecNumber evidence="2">6.3.5.13</ecNumber>
    </recommendedName>
</protein>
<dbReference type="GO" id="GO:0005524">
    <property type="term" value="F:ATP binding"/>
    <property type="evidence" value="ECO:0007669"/>
    <property type="project" value="UniProtKB-UniRule"/>
</dbReference>
<keyword evidence="2" id="KW-0547">Nucleotide-binding</keyword>
<evidence type="ECO:0000259" key="3">
    <source>
        <dbReference type="Pfam" id="PF08245"/>
    </source>
</evidence>
<evidence type="ECO:0000313" key="5">
    <source>
        <dbReference type="EMBL" id="HIU26917.1"/>
    </source>
</evidence>
<reference evidence="5" key="2">
    <citation type="journal article" date="2021" name="PeerJ">
        <title>Extensive microbial diversity within the chicken gut microbiome revealed by metagenomics and culture.</title>
        <authorList>
            <person name="Gilroy R."/>
            <person name="Ravi A."/>
            <person name="Getino M."/>
            <person name="Pursley I."/>
            <person name="Horton D.L."/>
            <person name="Alikhan N.F."/>
            <person name="Baker D."/>
            <person name="Gharbi K."/>
            <person name="Hall N."/>
            <person name="Watson M."/>
            <person name="Adriaenssens E.M."/>
            <person name="Foster-Nyarko E."/>
            <person name="Jarju S."/>
            <person name="Secka A."/>
            <person name="Antonio M."/>
            <person name="Oren A."/>
            <person name="Chaudhuri R.R."/>
            <person name="La Ragione R."/>
            <person name="Hildebrand F."/>
            <person name="Pallen M.J."/>
        </authorList>
    </citation>
    <scope>NUCLEOTIDE SEQUENCE</scope>
    <source>
        <strain evidence="5">11300</strain>
    </source>
</reference>
<feature type="domain" description="Lipid II isoglutaminyl synthase (glutamine-hydrolyzing) subunit MurT C-terminal" evidence="4">
    <location>
        <begin position="323"/>
        <end position="431"/>
    </location>
</feature>
<dbReference type="Pfam" id="PF08245">
    <property type="entry name" value="Mur_ligase_M"/>
    <property type="match status" value="1"/>
</dbReference>
<comment type="subunit">
    <text evidence="2">Forms a heterodimer with GatD.</text>
</comment>
<dbReference type="Pfam" id="PF08353">
    <property type="entry name" value="MurT_C"/>
    <property type="match status" value="1"/>
</dbReference>
<comment type="catalytic activity">
    <reaction evidence="2">
        <text>beta-D-GlcNAc-(1-&gt;4)-Mur2Ac(oyl-L-Ala-gamma-D-Glu-L-Lys-D-Ala-D-Ala)-di-trans,octa-cis-undecaprenyl diphosphate + L-glutamine + ATP + H2O = beta-D-GlcNAc-(1-&gt;4)-Mur2Ac(oyl-L-Ala-D-isoglutaminyl-L-Lys-D-Ala-D-Ala)-di-trans,octa-cis-undecaprenyl diphosphate + L-glutamate + ADP + phosphate + H(+)</text>
        <dbReference type="Rhea" id="RHEA:57928"/>
        <dbReference type="ChEBI" id="CHEBI:15377"/>
        <dbReference type="ChEBI" id="CHEBI:15378"/>
        <dbReference type="ChEBI" id="CHEBI:29985"/>
        <dbReference type="ChEBI" id="CHEBI:30616"/>
        <dbReference type="ChEBI" id="CHEBI:43474"/>
        <dbReference type="ChEBI" id="CHEBI:58359"/>
        <dbReference type="ChEBI" id="CHEBI:60033"/>
        <dbReference type="ChEBI" id="CHEBI:62233"/>
        <dbReference type="ChEBI" id="CHEBI:456216"/>
        <dbReference type="EC" id="6.3.5.13"/>
    </reaction>
</comment>
<dbReference type="InterPro" id="IPR043703">
    <property type="entry name" value="Lipid_II_synth_MurT"/>
</dbReference>
<feature type="domain" description="Mur ligase central" evidence="3">
    <location>
        <begin position="55"/>
        <end position="198"/>
    </location>
</feature>
<dbReference type="Gene3D" id="3.40.1190.10">
    <property type="entry name" value="Mur-like, catalytic domain"/>
    <property type="match status" value="1"/>
</dbReference>
<dbReference type="GO" id="GO:0016881">
    <property type="term" value="F:acid-amino acid ligase activity"/>
    <property type="evidence" value="ECO:0007669"/>
    <property type="project" value="InterPro"/>
</dbReference>
<keyword evidence="2" id="KW-0133">Cell shape</keyword>
<dbReference type="GO" id="GO:0008360">
    <property type="term" value="P:regulation of cell shape"/>
    <property type="evidence" value="ECO:0007669"/>
    <property type="project" value="UniProtKB-KW"/>
</dbReference>
<dbReference type="InterPro" id="IPR013221">
    <property type="entry name" value="Mur_ligase_cen"/>
</dbReference>
<keyword evidence="2" id="KW-0067">ATP-binding</keyword>
<feature type="binding site" evidence="2">
    <location>
        <position position="229"/>
    </location>
    <ligand>
        <name>Zn(2+)</name>
        <dbReference type="ChEBI" id="CHEBI:29105"/>
    </ligand>
</feature>
<dbReference type="GO" id="GO:0071555">
    <property type="term" value="P:cell wall organization"/>
    <property type="evidence" value="ECO:0007669"/>
    <property type="project" value="UniProtKB-KW"/>
</dbReference>
<keyword evidence="2" id="KW-0479">Metal-binding</keyword>
<proteinExistence type="inferred from homology"/>
<dbReference type="AlphaFoldDB" id="A0A9D1L882"/>
<name>A0A9D1L882_9FIRM</name>